<protein>
    <submittedName>
        <fullName evidence="2">Uncharacterized protein</fullName>
    </submittedName>
</protein>
<organism evidence="2 3">
    <name type="scientific">Fasciola gigantica</name>
    <name type="common">Giant liver fluke</name>
    <dbReference type="NCBI Taxonomy" id="46835"/>
    <lineage>
        <taxon>Eukaryota</taxon>
        <taxon>Metazoa</taxon>
        <taxon>Spiralia</taxon>
        <taxon>Lophotrochozoa</taxon>
        <taxon>Platyhelminthes</taxon>
        <taxon>Trematoda</taxon>
        <taxon>Digenea</taxon>
        <taxon>Plagiorchiida</taxon>
        <taxon>Echinostomata</taxon>
        <taxon>Echinostomatoidea</taxon>
        <taxon>Fasciolidae</taxon>
        <taxon>Fasciola</taxon>
    </lineage>
</organism>
<sequence length="158" mass="17516">CWWLVGVFRLHTYAFHVLTISGGKNAFSLNQSIQNCIGSLVASSSLESNPTASIVSVSTGLLLEEFDYAKYRAQQRLDFATAFCPPKNVSEQLRGVVKPRMSVRRRKKTRPSERNSEPDRESEQYGSVPDDRALASQFTFDQSNLDSSNGSSSDLVSS</sequence>
<dbReference type="AlphaFoldDB" id="A0A504YWH0"/>
<feature type="compositionally biased region" description="Low complexity" evidence="1">
    <location>
        <begin position="143"/>
        <end position="158"/>
    </location>
</feature>
<comment type="caution">
    <text evidence="2">The sequence shown here is derived from an EMBL/GenBank/DDBJ whole genome shotgun (WGS) entry which is preliminary data.</text>
</comment>
<dbReference type="Proteomes" id="UP000316759">
    <property type="component" value="Unassembled WGS sequence"/>
</dbReference>
<name>A0A504YWH0_FASGI</name>
<feature type="region of interest" description="Disordered" evidence="1">
    <location>
        <begin position="139"/>
        <end position="158"/>
    </location>
</feature>
<evidence type="ECO:0000256" key="1">
    <source>
        <dbReference type="SAM" id="MobiDB-lite"/>
    </source>
</evidence>
<keyword evidence="3" id="KW-1185">Reference proteome</keyword>
<reference evidence="2 3" key="1">
    <citation type="submission" date="2019-04" db="EMBL/GenBank/DDBJ databases">
        <title>Annotation for the trematode Fasciola gigantica.</title>
        <authorList>
            <person name="Choi Y.-J."/>
        </authorList>
    </citation>
    <scope>NUCLEOTIDE SEQUENCE [LARGE SCALE GENOMIC DNA]</scope>
    <source>
        <strain evidence="2">Uganda_cow_1</strain>
    </source>
</reference>
<proteinExistence type="predicted"/>
<feature type="non-terminal residue" evidence="2">
    <location>
        <position position="1"/>
    </location>
</feature>
<evidence type="ECO:0000313" key="2">
    <source>
        <dbReference type="EMBL" id="TPP64835.1"/>
    </source>
</evidence>
<accession>A0A504YWH0</accession>
<evidence type="ECO:0000313" key="3">
    <source>
        <dbReference type="Proteomes" id="UP000316759"/>
    </source>
</evidence>
<feature type="compositionally biased region" description="Basic and acidic residues" evidence="1">
    <location>
        <begin position="110"/>
        <end position="132"/>
    </location>
</feature>
<feature type="region of interest" description="Disordered" evidence="1">
    <location>
        <begin position="95"/>
        <end position="132"/>
    </location>
</feature>
<dbReference type="EMBL" id="SUNJ01003977">
    <property type="protein sequence ID" value="TPP64835.1"/>
    <property type="molecule type" value="Genomic_DNA"/>
</dbReference>
<gene>
    <name evidence="2" type="ORF">FGIG_08222</name>
</gene>
<dbReference type="OrthoDB" id="10431694at2759"/>